<dbReference type="InterPro" id="IPR000014">
    <property type="entry name" value="PAS"/>
</dbReference>
<dbReference type="GO" id="GO:0000155">
    <property type="term" value="F:phosphorelay sensor kinase activity"/>
    <property type="evidence" value="ECO:0007669"/>
    <property type="project" value="InterPro"/>
</dbReference>
<dbReference type="SMART" id="SM00388">
    <property type="entry name" value="HisKA"/>
    <property type="match status" value="1"/>
</dbReference>
<evidence type="ECO:0000256" key="4">
    <source>
        <dbReference type="PROSITE-ProRule" id="PRU00169"/>
    </source>
</evidence>
<dbReference type="AlphaFoldDB" id="B4RE56"/>
<evidence type="ECO:0000313" key="12">
    <source>
        <dbReference type="Proteomes" id="UP000001868"/>
    </source>
</evidence>
<dbReference type="InterPro" id="IPR000700">
    <property type="entry name" value="PAS-assoc_C"/>
</dbReference>
<dbReference type="PROSITE" id="PS50113">
    <property type="entry name" value="PAC"/>
    <property type="match status" value="1"/>
</dbReference>
<dbReference type="Pfam" id="PF00072">
    <property type="entry name" value="Response_reg"/>
    <property type="match status" value="2"/>
</dbReference>
<dbReference type="Pfam" id="PF00512">
    <property type="entry name" value="HisKA"/>
    <property type="match status" value="1"/>
</dbReference>
<evidence type="ECO:0000256" key="1">
    <source>
        <dbReference type="ARBA" id="ARBA00000085"/>
    </source>
</evidence>
<dbReference type="InterPro" id="IPR035965">
    <property type="entry name" value="PAS-like_dom_sf"/>
</dbReference>
<dbReference type="InterPro" id="IPR036097">
    <property type="entry name" value="HisK_dim/P_sf"/>
</dbReference>
<dbReference type="PROSITE" id="PS50110">
    <property type="entry name" value="RESPONSE_REGULATORY"/>
    <property type="match status" value="2"/>
</dbReference>
<feature type="domain" description="PAC" evidence="10">
    <location>
        <begin position="264"/>
        <end position="316"/>
    </location>
</feature>
<dbReference type="SMART" id="SM00387">
    <property type="entry name" value="HATPase_c"/>
    <property type="match status" value="1"/>
</dbReference>
<dbReference type="InterPro" id="IPR036890">
    <property type="entry name" value="HATPase_C_sf"/>
</dbReference>
<dbReference type="SMART" id="SM00448">
    <property type="entry name" value="REC"/>
    <property type="match status" value="2"/>
</dbReference>
<feature type="coiled-coil region" evidence="5">
    <location>
        <begin position="171"/>
        <end position="198"/>
    </location>
</feature>
<dbReference type="EC" id="2.7.13.3" evidence="2"/>
<dbReference type="InterPro" id="IPR001789">
    <property type="entry name" value="Sig_transdc_resp-reg_receiver"/>
</dbReference>
<keyword evidence="12" id="KW-1185">Reference proteome</keyword>
<evidence type="ECO:0000256" key="3">
    <source>
        <dbReference type="ARBA" id="ARBA00022553"/>
    </source>
</evidence>
<dbReference type="CDD" id="cd00130">
    <property type="entry name" value="PAS"/>
    <property type="match status" value="1"/>
</dbReference>
<dbReference type="SUPFAM" id="SSF55785">
    <property type="entry name" value="PYP-like sensor domain (PAS domain)"/>
    <property type="match status" value="1"/>
</dbReference>
<evidence type="ECO:0000313" key="11">
    <source>
        <dbReference type="EMBL" id="ACG78489.1"/>
    </source>
</evidence>
<dbReference type="HOGENOM" id="CLU_000445_114_51_5"/>
<dbReference type="PRINTS" id="PR00344">
    <property type="entry name" value="BCTRLSENSOR"/>
</dbReference>
<dbReference type="InterPro" id="IPR003594">
    <property type="entry name" value="HATPase_dom"/>
</dbReference>
<feature type="region of interest" description="Disordered" evidence="6">
    <location>
        <begin position="1"/>
        <end position="23"/>
    </location>
</feature>
<evidence type="ECO:0000259" key="9">
    <source>
        <dbReference type="PROSITE" id="PS50112"/>
    </source>
</evidence>
<dbReference type="PANTHER" id="PTHR43065">
    <property type="entry name" value="SENSOR HISTIDINE KINASE"/>
    <property type="match status" value="1"/>
</dbReference>
<dbReference type="Gene3D" id="1.10.287.130">
    <property type="match status" value="1"/>
</dbReference>
<dbReference type="RefSeq" id="WP_012522631.1">
    <property type="nucleotide sequence ID" value="NC_011144.1"/>
</dbReference>
<dbReference type="InterPro" id="IPR004358">
    <property type="entry name" value="Sig_transdc_His_kin-like_C"/>
</dbReference>
<proteinExistence type="predicted"/>
<dbReference type="SUPFAM" id="SSF47384">
    <property type="entry name" value="Homodimeric domain of signal transducing histidine kinase"/>
    <property type="match status" value="1"/>
</dbReference>
<feature type="domain" description="Response regulatory" evidence="8">
    <location>
        <begin position="564"/>
        <end position="677"/>
    </location>
</feature>
<reference evidence="11 12" key="1">
    <citation type="journal article" date="2008" name="BMC Genomics">
        <title>Complete genome of Phenylobacterium zucineum - a novel facultative intracellular bacterium isolated from human erythroleukemia cell line K562.</title>
        <authorList>
            <person name="Luo Y."/>
            <person name="Xu X."/>
            <person name="Ding Z."/>
            <person name="Liu Z."/>
            <person name="Zhang B."/>
            <person name="Yan Z."/>
            <person name="Sun J."/>
            <person name="Hu S."/>
            <person name="Hu X."/>
        </authorList>
    </citation>
    <scope>NUCLEOTIDE SEQUENCE [LARGE SCALE GENOMIC DNA]</scope>
    <source>
        <strain evidence="11 12">HLK1</strain>
    </source>
</reference>
<keyword evidence="5" id="KW-0175">Coiled coil</keyword>
<dbReference type="InterPro" id="IPR001610">
    <property type="entry name" value="PAC"/>
</dbReference>
<evidence type="ECO:0000256" key="6">
    <source>
        <dbReference type="SAM" id="MobiDB-lite"/>
    </source>
</evidence>
<gene>
    <name evidence="11" type="ordered locus">PHZ_c2078</name>
</gene>
<sequence length="694" mass="75957">MTNAVPARYPAGPGGAEAQAPPDLDAPLKARILIVDDDERNAFAAVQALEDLGHELVVARSGEEALKRLLSEEFALILLDLHMPGMDGYETAALIRSRKRTADTPIVFLTAIFRDEAHIFQAYSAGAVDVVFKPVDPFILKAKTKVFVDLYLKTQEANRQSAYKQWLLDEHSRVKTEKARAEKALRRAEAQQAAILKAMPIVFTSRSVEPPFTPLFVSESVKEITGFPADRFLEEADFGAGRIHPDDIERVTKAITQAVKIGHYACEFRWLCADGQYRVLHDQGVIAPSDDGEAREIFGVLLDATDRRSLEEQLAQARKMEAVGQLTGGVAHDFNNLLTVVLGNIDMLARKQEDEARRARRIDAIRQAAERGRDLTRQLLAFSRRQHLSPVTLDVNALIQDFAPLMRQAVGEAVTLDLELGGDGEPLNTHVDPTQLETALLNLAVNARDAMPEGGRLCVRTERRSAAEGLGFVVVEVGDTGCGMSPEVRERVFEPFFTTKEVGKGSGLGLSQVYGFVRQSDGEVEVDSEPGRGTVFRLLLPATRAKAEVRPEETPRAIVGGAERILLVEDDPTVLALTLDVLTGLGYQVQTATNASEALQIIHSGAEIDLLFTDVVMPGGVSGVSLARTARELRPGLKVLLTSGFVGERQVMEGAEFPLLDKPYETSAMASMLRKLLDRSERKRKRGRASAAAE</sequence>
<dbReference type="eggNOG" id="COG4191">
    <property type="taxonomic scope" value="Bacteria"/>
</dbReference>
<feature type="modified residue" description="4-aspartylphosphate" evidence="4">
    <location>
        <position position="614"/>
    </location>
</feature>
<feature type="domain" description="Response regulatory" evidence="8">
    <location>
        <begin position="31"/>
        <end position="148"/>
    </location>
</feature>
<accession>B4RE56</accession>
<keyword evidence="11" id="KW-0418">Kinase</keyword>
<dbReference type="CDD" id="cd17546">
    <property type="entry name" value="REC_hyHK_CKI1_RcsC-like"/>
    <property type="match status" value="1"/>
</dbReference>
<dbReference type="InterPro" id="IPR011006">
    <property type="entry name" value="CheY-like_superfamily"/>
</dbReference>
<dbReference type="Pfam" id="PF02518">
    <property type="entry name" value="HATPase_c"/>
    <property type="match status" value="1"/>
</dbReference>
<name>B4RE56_PHEZH</name>
<dbReference type="KEGG" id="pzu:PHZ_c2078"/>
<dbReference type="PANTHER" id="PTHR43065:SF49">
    <property type="entry name" value="HISTIDINE KINASE"/>
    <property type="match status" value="1"/>
</dbReference>
<dbReference type="Pfam" id="PF08447">
    <property type="entry name" value="PAS_3"/>
    <property type="match status" value="1"/>
</dbReference>
<keyword evidence="11" id="KW-0808">Transferase</keyword>
<dbReference type="InterPro" id="IPR005467">
    <property type="entry name" value="His_kinase_dom"/>
</dbReference>
<evidence type="ECO:0000259" key="7">
    <source>
        <dbReference type="PROSITE" id="PS50109"/>
    </source>
</evidence>
<dbReference type="InterPro" id="IPR003661">
    <property type="entry name" value="HisK_dim/P_dom"/>
</dbReference>
<dbReference type="EMBL" id="CP000747">
    <property type="protein sequence ID" value="ACG78489.1"/>
    <property type="molecule type" value="Genomic_DNA"/>
</dbReference>
<evidence type="ECO:0000259" key="10">
    <source>
        <dbReference type="PROSITE" id="PS50113"/>
    </source>
</evidence>
<evidence type="ECO:0000259" key="8">
    <source>
        <dbReference type="PROSITE" id="PS50110"/>
    </source>
</evidence>
<dbReference type="eggNOG" id="COG3437">
    <property type="taxonomic scope" value="Bacteria"/>
</dbReference>
<dbReference type="PROSITE" id="PS50112">
    <property type="entry name" value="PAS"/>
    <property type="match status" value="1"/>
</dbReference>
<dbReference type="PROSITE" id="PS50109">
    <property type="entry name" value="HIS_KIN"/>
    <property type="match status" value="1"/>
</dbReference>
<feature type="modified residue" description="4-aspartylphosphate" evidence="4">
    <location>
        <position position="80"/>
    </location>
</feature>
<evidence type="ECO:0000256" key="5">
    <source>
        <dbReference type="SAM" id="Coils"/>
    </source>
</evidence>
<dbReference type="SUPFAM" id="SSF55874">
    <property type="entry name" value="ATPase domain of HSP90 chaperone/DNA topoisomerase II/histidine kinase"/>
    <property type="match status" value="1"/>
</dbReference>
<dbReference type="Proteomes" id="UP000001868">
    <property type="component" value="Chromosome"/>
</dbReference>
<dbReference type="InterPro" id="IPR013655">
    <property type="entry name" value="PAS_fold_3"/>
</dbReference>
<evidence type="ECO:0000256" key="2">
    <source>
        <dbReference type="ARBA" id="ARBA00012438"/>
    </source>
</evidence>
<dbReference type="SMART" id="SM00086">
    <property type="entry name" value="PAC"/>
    <property type="match status" value="1"/>
</dbReference>
<dbReference type="Gene3D" id="3.40.50.2300">
    <property type="match status" value="2"/>
</dbReference>
<feature type="domain" description="Histidine kinase" evidence="7">
    <location>
        <begin position="329"/>
        <end position="544"/>
    </location>
</feature>
<organism evidence="11 12">
    <name type="scientific">Phenylobacterium zucineum (strain HLK1)</name>
    <dbReference type="NCBI Taxonomy" id="450851"/>
    <lineage>
        <taxon>Bacteria</taxon>
        <taxon>Pseudomonadati</taxon>
        <taxon>Pseudomonadota</taxon>
        <taxon>Alphaproteobacteria</taxon>
        <taxon>Caulobacterales</taxon>
        <taxon>Caulobacteraceae</taxon>
        <taxon>Phenylobacterium</taxon>
    </lineage>
</organism>
<dbReference type="STRING" id="450851.PHZ_c2078"/>
<comment type="catalytic activity">
    <reaction evidence="1">
        <text>ATP + protein L-histidine = ADP + protein N-phospho-L-histidine.</text>
        <dbReference type="EC" id="2.7.13.3"/>
    </reaction>
</comment>
<dbReference type="SUPFAM" id="SSF52172">
    <property type="entry name" value="CheY-like"/>
    <property type="match status" value="2"/>
</dbReference>
<dbReference type="eggNOG" id="COG0784">
    <property type="taxonomic scope" value="Bacteria"/>
</dbReference>
<dbReference type="CDD" id="cd00082">
    <property type="entry name" value="HisKA"/>
    <property type="match status" value="1"/>
</dbReference>
<dbReference type="Gene3D" id="3.30.565.10">
    <property type="entry name" value="Histidine kinase-like ATPase, C-terminal domain"/>
    <property type="match status" value="1"/>
</dbReference>
<dbReference type="Gene3D" id="3.30.450.20">
    <property type="entry name" value="PAS domain"/>
    <property type="match status" value="1"/>
</dbReference>
<protein>
    <recommendedName>
        <fullName evidence="2">histidine kinase</fullName>
        <ecNumber evidence="2">2.7.13.3</ecNumber>
    </recommendedName>
</protein>
<keyword evidence="3 4" id="KW-0597">Phosphoprotein</keyword>
<feature type="domain" description="PAS" evidence="9">
    <location>
        <begin position="215"/>
        <end position="262"/>
    </location>
</feature>